<dbReference type="Pfam" id="PF04527">
    <property type="entry name" value="Retinin_C"/>
    <property type="match status" value="1"/>
</dbReference>
<dbReference type="PANTHER" id="PTHR34931">
    <property type="entry name" value="FI02976P-RELATED"/>
    <property type="match status" value="1"/>
</dbReference>
<gene>
    <name evidence="2" type="ORF">DGUA_6G009382</name>
</gene>
<name>A0A3B0K161_DROGU</name>
<protein>
    <submittedName>
        <fullName evidence="2">Uncharacterized protein</fullName>
    </submittedName>
</protein>
<dbReference type="OrthoDB" id="7493332at2759"/>
<evidence type="ECO:0000313" key="3">
    <source>
        <dbReference type="Proteomes" id="UP000268350"/>
    </source>
</evidence>
<dbReference type="EMBL" id="OUUW01000012">
    <property type="protein sequence ID" value="SPP87063.1"/>
    <property type="molecule type" value="Genomic_DNA"/>
</dbReference>
<dbReference type="InterPro" id="IPR007614">
    <property type="entry name" value="Retinin_C"/>
</dbReference>
<dbReference type="OMA" id="HYPPTWS"/>
<evidence type="ECO:0000313" key="2">
    <source>
        <dbReference type="EMBL" id="SPP87063.1"/>
    </source>
</evidence>
<keyword evidence="1" id="KW-0732">Signal</keyword>
<feature type="signal peptide" evidence="1">
    <location>
        <begin position="1"/>
        <end position="25"/>
    </location>
</feature>
<feature type="chain" id="PRO_5017362544" evidence="1">
    <location>
        <begin position="26"/>
        <end position="103"/>
    </location>
</feature>
<dbReference type="AlphaFoldDB" id="A0A3B0K161"/>
<sequence length="103" mass="11416">MQSAKQLSLSVRVAALLWLVALGQAELHVYHPMLTLHQEPIVARVGNLLEHVPTAVSHQSSTIVHATAPRLTPLLAPALRTTLHYPPTWSYPFYGATNSLYRK</sequence>
<keyword evidence="3" id="KW-1185">Reference proteome</keyword>
<organism evidence="2 3">
    <name type="scientific">Drosophila guanche</name>
    <name type="common">Fruit fly</name>
    <dbReference type="NCBI Taxonomy" id="7266"/>
    <lineage>
        <taxon>Eukaryota</taxon>
        <taxon>Metazoa</taxon>
        <taxon>Ecdysozoa</taxon>
        <taxon>Arthropoda</taxon>
        <taxon>Hexapoda</taxon>
        <taxon>Insecta</taxon>
        <taxon>Pterygota</taxon>
        <taxon>Neoptera</taxon>
        <taxon>Endopterygota</taxon>
        <taxon>Diptera</taxon>
        <taxon>Brachycera</taxon>
        <taxon>Muscomorpha</taxon>
        <taxon>Ephydroidea</taxon>
        <taxon>Drosophilidae</taxon>
        <taxon>Drosophila</taxon>
        <taxon>Sophophora</taxon>
    </lineage>
</organism>
<reference evidence="3" key="1">
    <citation type="submission" date="2018-01" db="EMBL/GenBank/DDBJ databases">
        <authorList>
            <person name="Alioto T."/>
            <person name="Alioto T."/>
        </authorList>
    </citation>
    <scope>NUCLEOTIDE SEQUENCE [LARGE SCALE GENOMIC DNA]</scope>
</reference>
<evidence type="ECO:0000256" key="1">
    <source>
        <dbReference type="SAM" id="SignalP"/>
    </source>
</evidence>
<accession>A0A3B0K161</accession>
<dbReference type="Proteomes" id="UP000268350">
    <property type="component" value="Unassembled WGS sequence"/>
</dbReference>
<dbReference type="PANTHER" id="PTHR34931:SF4">
    <property type="entry name" value="GEO13385P1-RELATED"/>
    <property type="match status" value="1"/>
</dbReference>
<proteinExistence type="predicted"/>